<reference evidence="3 4" key="1">
    <citation type="submission" date="2013-12" db="EMBL/GenBank/DDBJ databases">
        <authorList>
            <consortium name="DOE Joint Genome Institute"/>
            <person name="Muyzer G."/>
            <person name="Huntemann M."/>
            <person name="Han J."/>
            <person name="Chen A."/>
            <person name="Kyrpides N."/>
            <person name="Mavromatis K."/>
            <person name="Markowitz V."/>
            <person name="Palaniappan K."/>
            <person name="Ivanova N."/>
            <person name="Schaumberg A."/>
            <person name="Pati A."/>
            <person name="Liolios K."/>
            <person name="Nordberg H.P."/>
            <person name="Cantor M.N."/>
            <person name="Hua S.X."/>
            <person name="Woyke T."/>
        </authorList>
    </citation>
    <scope>NUCLEOTIDE SEQUENCE [LARGE SCALE GENOMIC DNA]</scope>
    <source>
        <strain evidence="3 4">ARh 1</strain>
    </source>
</reference>
<gene>
    <name evidence="3" type="ORF">THITH_14085</name>
</gene>
<dbReference type="RefSeq" id="WP_006747262.1">
    <property type="nucleotide sequence ID" value="NZ_CP007029.1"/>
</dbReference>
<name>W0DKV7_9GAMM</name>
<evidence type="ECO:0008006" key="5">
    <source>
        <dbReference type="Google" id="ProtNLM"/>
    </source>
</evidence>
<dbReference type="HOGENOM" id="CLU_1494244_0_0_6"/>
<accession>W0DKV7</accession>
<evidence type="ECO:0000256" key="1">
    <source>
        <dbReference type="SAM" id="Coils"/>
    </source>
</evidence>
<dbReference type="Proteomes" id="UP000005289">
    <property type="component" value="Chromosome"/>
</dbReference>
<sequence>MRRPSWWAALAAAGLAAGCASAPTDPREGGFFGGVAGIHSGAYDARVREREERLERLRAVQAELETERSELDALHQTREQQVAAERSRLARMQQDVADLSQTVDDLEARHGSGDQRVQELQTRLVSLQGGMREQQSSLDALEGVGPGGGADPAVELRRRQLEEQRRALQREYEMLLELSLELAR</sequence>
<protein>
    <recommendedName>
        <fullName evidence="5">Lipoprotein</fullName>
    </recommendedName>
</protein>
<dbReference type="STRING" id="713585.THITH_14085"/>
<dbReference type="OrthoDB" id="8457228at2"/>
<keyword evidence="4" id="KW-1185">Reference proteome</keyword>
<feature type="coiled-coil region" evidence="1">
    <location>
        <begin position="47"/>
        <end position="109"/>
    </location>
</feature>
<dbReference type="KEGG" id="tti:THITH_14085"/>
<dbReference type="AlphaFoldDB" id="W0DKV7"/>
<evidence type="ECO:0000313" key="3">
    <source>
        <dbReference type="EMBL" id="AHE99204.1"/>
    </source>
</evidence>
<dbReference type="PROSITE" id="PS51257">
    <property type="entry name" value="PROKAR_LIPOPROTEIN"/>
    <property type="match status" value="1"/>
</dbReference>
<dbReference type="EMBL" id="CP007029">
    <property type="protein sequence ID" value="AHE99204.1"/>
    <property type="molecule type" value="Genomic_DNA"/>
</dbReference>
<organism evidence="3 4">
    <name type="scientific">Thioalkalivibrio paradoxus ARh 1</name>
    <dbReference type="NCBI Taxonomy" id="713585"/>
    <lineage>
        <taxon>Bacteria</taxon>
        <taxon>Pseudomonadati</taxon>
        <taxon>Pseudomonadota</taxon>
        <taxon>Gammaproteobacteria</taxon>
        <taxon>Chromatiales</taxon>
        <taxon>Ectothiorhodospiraceae</taxon>
        <taxon>Thioalkalivibrio</taxon>
    </lineage>
</organism>
<feature type="chain" id="PRO_5004787100" description="Lipoprotein" evidence="2">
    <location>
        <begin position="23"/>
        <end position="184"/>
    </location>
</feature>
<dbReference type="Gene3D" id="1.20.5.340">
    <property type="match status" value="1"/>
</dbReference>
<feature type="signal peptide" evidence="2">
    <location>
        <begin position="1"/>
        <end position="22"/>
    </location>
</feature>
<dbReference type="SUPFAM" id="SSF90257">
    <property type="entry name" value="Myosin rod fragments"/>
    <property type="match status" value="1"/>
</dbReference>
<keyword evidence="1" id="KW-0175">Coiled coil</keyword>
<proteinExistence type="predicted"/>
<evidence type="ECO:0000256" key="2">
    <source>
        <dbReference type="SAM" id="SignalP"/>
    </source>
</evidence>
<evidence type="ECO:0000313" key="4">
    <source>
        <dbReference type="Proteomes" id="UP000005289"/>
    </source>
</evidence>
<keyword evidence="2" id="KW-0732">Signal</keyword>